<reference evidence="5" key="1">
    <citation type="submission" date="2022-09" db="EMBL/GenBank/DDBJ databases">
        <title>Culturomic study of gut microbiota in children with autism spectrum disorder.</title>
        <authorList>
            <person name="Efimov B.A."/>
            <person name="Chaplin A.V."/>
            <person name="Sokolova S.R."/>
            <person name="Pikina A.P."/>
            <person name="Korzhanova M."/>
            <person name="Belova V."/>
            <person name="Korostin D."/>
        </authorList>
    </citation>
    <scope>NUCLEOTIDE SEQUENCE</scope>
    <source>
        <strain evidence="5">ASD5510</strain>
    </source>
</reference>
<dbReference type="GO" id="GO:0016491">
    <property type="term" value="F:oxidoreductase activity"/>
    <property type="evidence" value="ECO:0007669"/>
    <property type="project" value="UniProtKB-KW"/>
</dbReference>
<dbReference type="AlphaFoldDB" id="A0A9J6QLP6"/>
<protein>
    <submittedName>
        <fullName evidence="5">Alpha-ketoacid dehydrogenase subunit beta</fullName>
    </submittedName>
</protein>
<dbReference type="SMART" id="SM00861">
    <property type="entry name" value="Transket_pyr"/>
    <property type="match status" value="1"/>
</dbReference>
<evidence type="ECO:0000256" key="3">
    <source>
        <dbReference type="ARBA" id="ARBA00023052"/>
    </source>
</evidence>
<evidence type="ECO:0000256" key="1">
    <source>
        <dbReference type="ARBA" id="ARBA00001964"/>
    </source>
</evidence>
<dbReference type="SUPFAM" id="SSF52518">
    <property type="entry name" value="Thiamin diphosphate-binding fold (THDP-binding)"/>
    <property type="match status" value="1"/>
</dbReference>
<accession>A0A9J6QLP6</accession>
<organism evidence="5 6">
    <name type="scientific">Hominibacterium faecale</name>
    <dbReference type="NCBI Taxonomy" id="2839743"/>
    <lineage>
        <taxon>Bacteria</taxon>
        <taxon>Bacillati</taxon>
        <taxon>Bacillota</taxon>
        <taxon>Clostridia</taxon>
        <taxon>Peptostreptococcales</taxon>
        <taxon>Anaerovoracaceae</taxon>
        <taxon>Hominibacterium</taxon>
    </lineage>
</organism>
<dbReference type="InterPro" id="IPR033248">
    <property type="entry name" value="Transketolase_C"/>
</dbReference>
<dbReference type="PANTHER" id="PTHR43257:SF2">
    <property type="entry name" value="PYRUVATE DEHYDROGENASE E1 COMPONENT SUBUNIT BETA"/>
    <property type="match status" value="1"/>
</dbReference>
<dbReference type="CDD" id="cd07036">
    <property type="entry name" value="TPP_PYR_E1-PDHc-beta_like"/>
    <property type="match status" value="1"/>
</dbReference>
<comment type="cofactor">
    <cofactor evidence="1">
        <name>thiamine diphosphate</name>
        <dbReference type="ChEBI" id="CHEBI:58937"/>
    </cofactor>
</comment>
<dbReference type="Pfam" id="PF02780">
    <property type="entry name" value="Transketolase_C"/>
    <property type="match status" value="1"/>
</dbReference>
<dbReference type="NCBIfam" id="NF006667">
    <property type="entry name" value="PRK09212.1"/>
    <property type="match status" value="1"/>
</dbReference>
<dbReference type="SUPFAM" id="SSF52922">
    <property type="entry name" value="TK C-terminal domain-like"/>
    <property type="match status" value="1"/>
</dbReference>
<gene>
    <name evidence="5" type="ORF">OBO34_06945</name>
</gene>
<feature type="domain" description="Transketolase-like pyrimidine-binding" evidence="4">
    <location>
        <begin position="3"/>
        <end position="178"/>
    </location>
</feature>
<dbReference type="InterPro" id="IPR005475">
    <property type="entry name" value="Transketolase-like_Pyr-bd"/>
</dbReference>
<name>A0A9J6QLP6_9FIRM</name>
<keyword evidence="2" id="KW-0560">Oxidoreductase</keyword>
<evidence type="ECO:0000313" key="6">
    <source>
        <dbReference type="Proteomes" id="UP001065549"/>
    </source>
</evidence>
<dbReference type="FunFam" id="3.40.50.920:FF:000001">
    <property type="entry name" value="Pyruvate dehydrogenase E1 beta subunit"/>
    <property type="match status" value="1"/>
</dbReference>
<dbReference type="RefSeq" id="WP_148398881.1">
    <property type="nucleotide sequence ID" value="NZ_JAJAGH010000006.1"/>
</dbReference>
<dbReference type="Proteomes" id="UP001065549">
    <property type="component" value="Unassembled WGS sequence"/>
</dbReference>
<evidence type="ECO:0000259" key="4">
    <source>
        <dbReference type="SMART" id="SM00861"/>
    </source>
</evidence>
<evidence type="ECO:0000313" key="5">
    <source>
        <dbReference type="EMBL" id="MCU7378089.1"/>
    </source>
</evidence>
<evidence type="ECO:0000256" key="2">
    <source>
        <dbReference type="ARBA" id="ARBA00023002"/>
    </source>
</evidence>
<dbReference type="InterPro" id="IPR029061">
    <property type="entry name" value="THDP-binding"/>
</dbReference>
<dbReference type="PANTHER" id="PTHR43257">
    <property type="entry name" value="PYRUVATE DEHYDROGENASE E1 COMPONENT BETA SUBUNIT"/>
    <property type="match status" value="1"/>
</dbReference>
<dbReference type="InterPro" id="IPR009014">
    <property type="entry name" value="Transketo_C/PFOR_II"/>
</dbReference>
<proteinExistence type="predicted"/>
<dbReference type="Pfam" id="PF02779">
    <property type="entry name" value="Transket_pyr"/>
    <property type="match status" value="1"/>
</dbReference>
<dbReference type="Gene3D" id="3.40.50.920">
    <property type="match status" value="1"/>
</dbReference>
<comment type="caution">
    <text evidence="5">The sequence shown here is derived from an EMBL/GenBank/DDBJ whole genome shotgun (WGS) entry which is preliminary data.</text>
</comment>
<keyword evidence="3" id="KW-0786">Thiamine pyrophosphate</keyword>
<dbReference type="Gene3D" id="3.40.50.970">
    <property type="match status" value="1"/>
</dbReference>
<dbReference type="FunFam" id="3.40.50.970:FF:000001">
    <property type="entry name" value="Pyruvate dehydrogenase E1 beta subunit"/>
    <property type="match status" value="1"/>
</dbReference>
<keyword evidence="6" id="KW-1185">Reference proteome</keyword>
<dbReference type="EMBL" id="JAOSHN010000002">
    <property type="protein sequence ID" value="MCU7378089.1"/>
    <property type="molecule type" value="Genomic_DNA"/>
</dbReference>
<sequence>MKLTYAKAINQALRHEMKHNPKVFIMGEDVGIVGGTFGLTEGLQREFGPERVRDTPITEQQIVGMSVGAASLGMVPVSELMFNDFMGCAFDQLLNQAAKFRYMYGGNMKIPMTLRLPCGGGLQAAAQHSQCLEAFLTHIPGLKVVYPSTPQDAYGLLISAVRDENPVMYFEHLSLYFQEDEVELDGEPIPLGSADIKLHGDDVTVIATGLCVHKALEAAGILEKDGIHVEVVDPRTLYPLDKKTIYNSIKKTKKVVIVTEEVKRGAWSAEMAACIAEDIYESLEKRIVRIGELNTPIPYTVDLESYVIPQVQDIVRGIRSITDETRRTKKWPI</sequence>